<organism evidence="1 2">
    <name type="scientific">Amycolatopsis coloradensis</name>
    <dbReference type="NCBI Taxonomy" id="76021"/>
    <lineage>
        <taxon>Bacteria</taxon>
        <taxon>Bacillati</taxon>
        <taxon>Actinomycetota</taxon>
        <taxon>Actinomycetes</taxon>
        <taxon>Pseudonocardiales</taxon>
        <taxon>Pseudonocardiaceae</taxon>
        <taxon>Amycolatopsis</taxon>
    </lineage>
</organism>
<dbReference type="Proteomes" id="UP001456344">
    <property type="component" value="Chromosome"/>
</dbReference>
<sequence>MPDHPTAELAWLVSQPYAVEILDVLAEAPRPLTDLHRQLKVSRRTISSALRVLAAAGVVRRRDHCGSWDSLPPPSTRFELTPTGREFTRQLNRVEVWTTLYEQYLGTPTIRKRTKAMWAPISIVLLLACLGNMMLGHAGHAIVFGIAWLGLVAAVTYRAQHRTT</sequence>
<name>A0ACD5BJE5_9PSEU</name>
<protein>
    <submittedName>
        <fullName evidence="1">Helix-turn-helix domain-containing protein</fullName>
    </submittedName>
</protein>
<dbReference type="EMBL" id="CP150484">
    <property type="protein sequence ID" value="WYW19500.1"/>
    <property type="molecule type" value="Genomic_DNA"/>
</dbReference>
<evidence type="ECO:0000313" key="1">
    <source>
        <dbReference type="EMBL" id="WYW19500.1"/>
    </source>
</evidence>
<reference evidence="1" key="1">
    <citation type="submission" date="2023-10" db="EMBL/GenBank/DDBJ databases">
        <title>Whole genome sequencing of actinobacterial strain Amycolatopsis sp. (BCA-696) identifies the underlying plant growth-promoting genes.</title>
        <authorList>
            <person name="Gandham P."/>
            <person name="Vadla N."/>
            <person name="Saji A."/>
            <person name="Srinivas V."/>
            <person name="Ruperao P."/>
            <person name="Selvanayagam S."/>
            <person name="Saxena R.K."/>
            <person name="Rathore A."/>
            <person name="Gopalakrishnan S."/>
            <person name="Thakur V."/>
        </authorList>
    </citation>
    <scope>NUCLEOTIDE SEQUENCE</scope>
    <source>
        <strain evidence="1">BCA-696</strain>
    </source>
</reference>
<accession>A0ACD5BJE5</accession>
<keyword evidence="2" id="KW-1185">Reference proteome</keyword>
<evidence type="ECO:0000313" key="2">
    <source>
        <dbReference type="Proteomes" id="UP001456344"/>
    </source>
</evidence>
<proteinExistence type="predicted"/>
<gene>
    <name evidence="1" type="ORF">LCL61_28545</name>
</gene>